<reference evidence="1 2" key="1">
    <citation type="submission" date="2019-02" db="EMBL/GenBank/DDBJ databases">
        <title>Deep-cultivation of Planctomycetes and their phenomic and genomic characterization uncovers novel biology.</title>
        <authorList>
            <person name="Wiegand S."/>
            <person name="Jogler M."/>
            <person name="Boedeker C."/>
            <person name="Pinto D."/>
            <person name="Vollmers J."/>
            <person name="Rivas-Marin E."/>
            <person name="Kohn T."/>
            <person name="Peeters S.H."/>
            <person name="Heuer A."/>
            <person name="Rast P."/>
            <person name="Oberbeckmann S."/>
            <person name="Bunk B."/>
            <person name="Jeske O."/>
            <person name="Meyerdierks A."/>
            <person name="Storesund J.E."/>
            <person name="Kallscheuer N."/>
            <person name="Luecker S."/>
            <person name="Lage O.M."/>
            <person name="Pohl T."/>
            <person name="Merkel B.J."/>
            <person name="Hornburger P."/>
            <person name="Mueller R.-W."/>
            <person name="Bruemmer F."/>
            <person name="Labrenz M."/>
            <person name="Spormann A.M."/>
            <person name="Op Den Camp H."/>
            <person name="Overmann J."/>
            <person name="Amann R."/>
            <person name="Jetten M.S.M."/>
            <person name="Mascher T."/>
            <person name="Medema M.H."/>
            <person name="Devos D.P."/>
            <person name="Kaster A.-K."/>
            <person name="Ovreas L."/>
            <person name="Rohde M."/>
            <person name="Galperin M.Y."/>
            <person name="Jogler C."/>
        </authorList>
    </citation>
    <scope>NUCLEOTIDE SEQUENCE [LARGE SCALE GENOMIC DNA]</scope>
    <source>
        <strain evidence="1 2">CA13</strain>
    </source>
</reference>
<dbReference type="EMBL" id="SJPJ01000001">
    <property type="protein sequence ID" value="TWT82370.1"/>
    <property type="molecule type" value="Genomic_DNA"/>
</dbReference>
<comment type="caution">
    <text evidence="1">The sequence shown here is derived from an EMBL/GenBank/DDBJ whole genome shotgun (WGS) entry which is preliminary data.</text>
</comment>
<dbReference type="AlphaFoldDB" id="A0A5C5Z596"/>
<keyword evidence="2" id="KW-1185">Reference proteome</keyword>
<sequence>MMIECDSRLGKCDSLAHYRVLQFGFWGAMPRSVFPVAGTLQRSRSEGYNRRQVEMVEVIAS</sequence>
<proteinExistence type="predicted"/>
<evidence type="ECO:0000313" key="1">
    <source>
        <dbReference type="EMBL" id="TWT82370.1"/>
    </source>
</evidence>
<name>A0A5C5Z596_9BACT</name>
<dbReference type="Proteomes" id="UP000315010">
    <property type="component" value="Unassembled WGS sequence"/>
</dbReference>
<dbReference type="RefSeq" id="WP_146398837.1">
    <property type="nucleotide sequence ID" value="NZ_SJPJ01000001.1"/>
</dbReference>
<accession>A0A5C5Z596</accession>
<protein>
    <submittedName>
        <fullName evidence="1">Uncharacterized protein</fullName>
    </submittedName>
</protein>
<organism evidence="1 2">
    <name type="scientific">Novipirellula herctigrandis</name>
    <dbReference type="NCBI Taxonomy" id="2527986"/>
    <lineage>
        <taxon>Bacteria</taxon>
        <taxon>Pseudomonadati</taxon>
        <taxon>Planctomycetota</taxon>
        <taxon>Planctomycetia</taxon>
        <taxon>Pirellulales</taxon>
        <taxon>Pirellulaceae</taxon>
        <taxon>Novipirellula</taxon>
    </lineage>
</organism>
<evidence type="ECO:0000313" key="2">
    <source>
        <dbReference type="Proteomes" id="UP000315010"/>
    </source>
</evidence>
<gene>
    <name evidence="1" type="ORF">CA13_38320</name>
</gene>